<evidence type="ECO:0000256" key="4">
    <source>
        <dbReference type="ARBA" id="ARBA00022692"/>
    </source>
</evidence>
<keyword evidence="6 7" id="KW-0472">Membrane</keyword>
<dbReference type="CDD" id="cd06261">
    <property type="entry name" value="TM_PBP2"/>
    <property type="match status" value="1"/>
</dbReference>
<evidence type="ECO:0000256" key="6">
    <source>
        <dbReference type="ARBA" id="ARBA00023136"/>
    </source>
</evidence>
<dbReference type="Gene3D" id="1.10.3720.10">
    <property type="entry name" value="MetI-like"/>
    <property type="match status" value="1"/>
</dbReference>
<dbReference type="PANTHER" id="PTHR47737">
    <property type="entry name" value="GLYCINE BETAINE/PROLINE BETAINE TRANSPORT SYSTEM PERMEASE PROTEIN PROW"/>
    <property type="match status" value="1"/>
</dbReference>
<protein>
    <submittedName>
        <fullName evidence="9">ABC transporter permease subunit</fullName>
    </submittedName>
</protein>
<evidence type="ECO:0000313" key="10">
    <source>
        <dbReference type="Proteomes" id="UP000437748"/>
    </source>
</evidence>
<evidence type="ECO:0000256" key="5">
    <source>
        <dbReference type="ARBA" id="ARBA00022989"/>
    </source>
</evidence>
<dbReference type="GO" id="GO:0005275">
    <property type="term" value="F:amine transmembrane transporter activity"/>
    <property type="evidence" value="ECO:0007669"/>
    <property type="project" value="TreeGrafter"/>
</dbReference>
<keyword evidence="4 7" id="KW-0812">Transmembrane</keyword>
<dbReference type="GO" id="GO:0031460">
    <property type="term" value="P:glycine betaine transport"/>
    <property type="evidence" value="ECO:0007669"/>
    <property type="project" value="TreeGrafter"/>
</dbReference>
<dbReference type="SUPFAM" id="SSF161098">
    <property type="entry name" value="MetI-like"/>
    <property type="match status" value="1"/>
</dbReference>
<dbReference type="InterPro" id="IPR035906">
    <property type="entry name" value="MetI-like_sf"/>
</dbReference>
<feature type="domain" description="ABC transmembrane type-1" evidence="8">
    <location>
        <begin position="88"/>
        <end position="267"/>
    </location>
</feature>
<reference evidence="9 10" key="1">
    <citation type="submission" date="2019-10" db="EMBL/GenBank/DDBJ databases">
        <title>New species of Slilvanegrellaceae.</title>
        <authorList>
            <person name="Pitt A."/>
            <person name="Hahn M.W."/>
        </authorList>
    </citation>
    <scope>NUCLEOTIDE SEQUENCE [LARGE SCALE GENOMIC DNA]</scope>
    <source>
        <strain evidence="9 10">SP-Ram-0.45-NSY-1</strain>
    </source>
</reference>
<evidence type="ECO:0000256" key="3">
    <source>
        <dbReference type="ARBA" id="ARBA00022475"/>
    </source>
</evidence>
<dbReference type="PANTHER" id="PTHR47737:SF1">
    <property type="entry name" value="GLYCINE BETAINE_PROLINE BETAINE TRANSPORT SYSTEM PERMEASE PROTEIN PROW"/>
    <property type="match status" value="1"/>
</dbReference>
<gene>
    <name evidence="9" type="ORF">GCL60_14610</name>
</gene>
<feature type="transmembrane region" description="Helical" evidence="7">
    <location>
        <begin position="246"/>
        <end position="263"/>
    </location>
</feature>
<keyword evidence="3" id="KW-1003">Cell membrane</keyword>
<dbReference type="FunFam" id="1.10.3720.10:FF:000001">
    <property type="entry name" value="Glycine betaine ABC transporter, permease"/>
    <property type="match status" value="1"/>
</dbReference>
<keyword evidence="2 7" id="KW-0813">Transport</keyword>
<comment type="similarity">
    <text evidence="7">Belongs to the binding-protein-dependent transport system permease family.</text>
</comment>
<feature type="transmembrane region" description="Helical" evidence="7">
    <location>
        <begin position="92"/>
        <end position="114"/>
    </location>
</feature>
<evidence type="ECO:0000313" key="9">
    <source>
        <dbReference type="EMBL" id="KAB8037060.1"/>
    </source>
</evidence>
<feature type="transmembrane region" description="Helical" evidence="7">
    <location>
        <begin position="214"/>
        <end position="234"/>
    </location>
</feature>
<dbReference type="Proteomes" id="UP000437748">
    <property type="component" value="Unassembled WGS sequence"/>
</dbReference>
<proteinExistence type="inferred from homology"/>
<name>A0A6N6VRX8_9BACT</name>
<dbReference type="GO" id="GO:0015226">
    <property type="term" value="F:carnitine transmembrane transporter activity"/>
    <property type="evidence" value="ECO:0007669"/>
    <property type="project" value="TreeGrafter"/>
</dbReference>
<evidence type="ECO:0000256" key="2">
    <source>
        <dbReference type="ARBA" id="ARBA00022448"/>
    </source>
</evidence>
<accession>A0A6N6VRX8</accession>
<dbReference type="OrthoDB" id="9806809at2"/>
<comment type="caution">
    <text evidence="9">The sequence shown here is derived from an EMBL/GenBank/DDBJ whole genome shotgun (WGS) entry which is preliminary data.</text>
</comment>
<dbReference type="GO" id="GO:0043190">
    <property type="term" value="C:ATP-binding cassette (ABC) transporter complex"/>
    <property type="evidence" value="ECO:0007669"/>
    <property type="project" value="TreeGrafter"/>
</dbReference>
<organism evidence="9 10">
    <name type="scientific">Silvanigrella paludirubra</name>
    <dbReference type="NCBI Taxonomy" id="2499159"/>
    <lineage>
        <taxon>Bacteria</taxon>
        <taxon>Pseudomonadati</taxon>
        <taxon>Bdellovibrionota</taxon>
        <taxon>Oligoflexia</taxon>
        <taxon>Silvanigrellales</taxon>
        <taxon>Silvanigrellaceae</taxon>
        <taxon>Silvanigrella</taxon>
    </lineage>
</organism>
<dbReference type="EMBL" id="WFLM01000005">
    <property type="protein sequence ID" value="KAB8037060.1"/>
    <property type="molecule type" value="Genomic_DNA"/>
</dbReference>
<dbReference type="GO" id="GO:0015871">
    <property type="term" value="P:choline transport"/>
    <property type="evidence" value="ECO:0007669"/>
    <property type="project" value="TreeGrafter"/>
</dbReference>
<evidence type="ECO:0000259" key="8">
    <source>
        <dbReference type="PROSITE" id="PS50928"/>
    </source>
</evidence>
<feature type="transmembrane region" description="Helical" evidence="7">
    <location>
        <begin position="69"/>
        <end position="86"/>
    </location>
</feature>
<dbReference type="InterPro" id="IPR000515">
    <property type="entry name" value="MetI-like"/>
</dbReference>
<keyword evidence="10" id="KW-1185">Reference proteome</keyword>
<dbReference type="AlphaFoldDB" id="A0A6N6VRX8"/>
<dbReference type="RefSeq" id="WP_153421476.1">
    <property type="nucleotide sequence ID" value="NZ_WFLM01000005.1"/>
</dbReference>
<dbReference type="Pfam" id="PF00528">
    <property type="entry name" value="BPD_transp_1"/>
    <property type="match status" value="1"/>
</dbReference>
<keyword evidence="5 7" id="KW-1133">Transmembrane helix</keyword>
<dbReference type="PROSITE" id="PS50928">
    <property type="entry name" value="ABC_TM1"/>
    <property type="match status" value="1"/>
</dbReference>
<evidence type="ECO:0000256" key="1">
    <source>
        <dbReference type="ARBA" id="ARBA00004651"/>
    </source>
</evidence>
<evidence type="ECO:0000256" key="7">
    <source>
        <dbReference type="RuleBase" id="RU363032"/>
    </source>
</evidence>
<comment type="subcellular location">
    <subcellularLocation>
        <location evidence="1 7">Cell membrane</location>
        <topology evidence="1 7">Multi-pass membrane protein</topology>
    </subcellularLocation>
</comment>
<sequence>MEKIPIGIWVQDIVNYIVDLSEYHLRLFSDSLNLVIGKTVDALEWTNPFILILIIVILTYIIKRNWKTLILIIFGCLFILNLGYWRESLETVTLVLFSTLVSALIGIPLGILCAHRPFFYSFLRPILDLMQTIPTFVYLIPTLMLFGLGMAPGLFSTIIFSMPATIRLTYLGMSKVPPSLMEVADSFGANRWKRLWTIEFPYAKSSILTGISQCVMLSLSMVVIAALVGAEGLGKPVVQALNTVNIVKGFESGLTIVIIAILLDRILSVSNKKVGELT</sequence>
<feature type="transmembrane region" description="Helical" evidence="7">
    <location>
        <begin position="45"/>
        <end position="62"/>
    </location>
</feature>